<evidence type="ECO:0000313" key="6">
    <source>
        <dbReference type="Proteomes" id="UP001057375"/>
    </source>
</evidence>
<name>A0ABQ5L070_9EUKA</name>
<evidence type="ECO:0000256" key="1">
    <source>
        <dbReference type="ARBA" id="ARBA00001974"/>
    </source>
</evidence>
<evidence type="ECO:0000313" key="5">
    <source>
        <dbReference type="EMBL" id="GKT37184.1"/>
    </source>
</evidence>
<evidence type="ECO:0000259" key="4">
    <source>
        <dbReference type="Pfam" id="PF07992"/>
    </source>
</evidence>
<accession>A0ABQ5L070</accession>
<dbReference type="Pfam" id="PF07992">
    <property type="entry name" value="Pyr_redox_2"/>
    <property type="match status" value="1"/>
</dbReference>
<evidence type="ECO:0000256" key="2">
    <source>
        <dbReference type="ARBA" id="ARBA00022630"/>
    </source>
</evidence>
<dbReference type="InterPro" id="IPR036188">
    <property type="entry name" value="FAD/NAD-bd_sf"/>
</dbReference>
<organism evidence="5 6">
    <name type="scientific">Aduncisulcus paluster</name>
    <dbReference type="NCBI Taxonomy" id="2918883"/>
    <lineage>
        <taxon>Eukaryota</taxon>
        <taxon>Metamonada</taxon>
        <taxon>Carpediemonas-like organisms</taxon>
        <taxon>Aduncisulcus</taxon>
    </lineage>
</organism>
<sequence length="146" mass="15667">MRQHGVDLRLGDGVKSFHHDKRTGKTTVELQSGSKIDTDIVILSIGIRSNSQLAKDAGLEVNQRGGIVVDDYLKTSDKNIYALGDAIEVVDFNDKTKTMVPLAGPANKQGRIVANNIAGMEETYKGTQGTSIAKVFDLAVANTGHN</sequence>
<reference evidence="5" key="1">
    <citation type="submission" date="2022-03" db="EMBL/GenBank/DDBJ databases">
        <title>Draft genome sequence of Aduncisulcus paluster, a free-living microaerophilic Fornicata.</title>
        <authorList>
            <person name="Yuyama I."/>
            <person name="Kume K."/>
            <person name="Tamura T."/>
            <person name="Inagaki Y."/>
            <person name="Hashimoto T."/>
        </authorList>
    </citation>
    <scope>NUCLEOTIDE SEQUENCE</scope>
    <source>
        <strain evidence="5">NY0171</strain>
    </source>
</reference>
<dbReference type="InterPro" id="IPR023753">
    <property type="entry name" value="FAD/NAD-binding_dom"/>
</dbReference>
<gene>
    <name evidence="5" type="ORF">ADUPG1_003275</name>
</gene>
<keyword evidence="2" id="KW-0285">Flavoprotein</keyword>
<dbReference type="PANTHER" id="PTHR43429:SF3">
    <property type="entry name" value="NITRITE REDUCTASE [NAD(P)H]"/>
    <property type="match status" value="1"/>
</dbReference>
<feature type="domain" description="FAD/NAD(P)-binding" evidence="4">
    <location>
        <begin position="1"/>
        <end position="97"/>
    </location>
</feature>
<dbReference type="EMBL" id="BQXS01004427">
    <property type="protein sequence ID" value="GKT37184.1"/>
    <property type="molecule type" value="Genomic_DNA"/>
</dbReference>
<keyword evidence="3" id="KW-0274">FAD</keyword>
<comment type="cofactor">
    <cofactor evidence="1">
        <name>FAD</name>
        <dbReference type="ChEBI" id="CHEBI:57692"/>
    </cofactor>
</comment>
<keyword evidence="6" id="KW-1185">Reference proteome</keyword>
<dbReference type="PANTHER" id="PTHR43429">
    <property type="entry name" value="PYRIDINE NUCLEOTIDE-DISULFIDE OXIDOREDUCTASE DOMAIN-CONTAINING"/>
    <property type="match status" value="1"/>
</dbReference>
<dbReference type="SUPFAM" id="SSF51905">
    <property type="entry name" value="FAD/NAD(P)-binding domain"/>
    <property type="match status" value="1"/>
</dbReference>
<proteinExistence type="predicted"/>
<dbReference type="PRINTS" id="PR00368">
    <property type="entry name" value="FADPNR"/>
</dbReference>
<comment type="caution">
    <text evidence="5">The sequence shown here is derived from an EMBL/GenBank/DDBJ whole genome shotgun (WGS) entry which is preliminary data.</text>
</comment>
<dbReference type="Proteomes" id="UP001057375">
    <property type="component" value="Unassembled WGS sequence"/>
</dbReference>
<protein>
    <submittedName>
        <fullName evidence="5">FAD-dependent oxidoreductase</fullName>
    </submittedName>
</protein>
<evidence type="ECO:0000256" key="3">
    <source>
        <dbReference type="ARBA" id="ARBA00022827"/>
    </source>
</evidence>
<dbReference type="InterPro" id="IPR050260">
    <property type="entry name" value="FAD-bd_OxRdtase"/>
</dbReference>
<dbReference type="Gene3D" id="3.50.50.60">
    <property type="entry name" value="FAD/NAD(P)-binding domain"/>
    <property type="match status" value="2"/>
</dbReference>
<feature type="non-terminal residue" evidence="5">
    <location>
        <position position="146"/>
    </location>
</feature>